<protein>
    <recommendedName>
        <fullName evidence="3">Peptidase M15</fullName>
    </recommendedName>
</protein>
<dbReference type="Proteomes" id="UP000183447">
    <property type="component" value="Unassembled WGS sequence"/>
</dbReference>
<organism evidence="1 2">
    <name type="scientific">Devosia enhydra</name>
    <dbReference type="NCBI Taxonomy" id="665118"/>
    <lineage>
        <taxon>Bacteria</taxon>
        <taxon>Pseudomonadati</taxon>
        <taxon>Pseudomonadota</taxon>
        <taxon>Alphaproteobacteria</taxon>
        <taxon>Hyphomicrobiales</taxon>
        <taxon>Devosiaceae</taxon>
        <taxon>Devosia</taxon>
    </lineage>
</organism>
<dbReference type="RefSeq" id="WP_072338521.1">
    <property type="nucleotide sequence ID" value="NZ_FPKU01000001.1"/>
</dbReference>
<dbReference type="EMBL" id="FPKU01000001">
    <property type="protein sequence ID" value="SFZ80824.1"/>
    <property type="molecule type" value="Genomic_DNA"/>
</dbReference>
<dbReference type="STRING" id="665118.SAMN02983003_0153"/>
<gene>
    <name evidence="1" type="ORF">SAMN02983003_0153</name>
</gene>
<dbReference type="InterPro" id="IPR009045">
    <property type="entry name" value="Zn_M74/Hedgehog-like"/>
</dbReference>
<evidence type="ECO:0000313" key="1">
    <source>
        <dbReference type="EMBL" id="SFZ80824.1"/>
    </source>
</evidence>
<keyword evidence="2" id="KW-1185">Reference proteome</keyword>
<accession>A0A1K2HSD7</accession>
<sequence>MKQPNNVNALSEFGRVRLSKTFFMRDFLFSDIAAIHGFNNVPDDPDLAIAAGTKLCEELLEPLQDRFGRIAIRSAYRSPEVNGFGNVMQKEGKSGYTCADNESNYAAHIWDRRDKAGRMGATACIIVPRFHDQFSAEGDWTKLAWWIHDHLPYSSLHFFPKFWAFNISWREDPERRIDSYVAPRGCLTKPGTPNHEGSHAKEWAGIESAMIA</sequence>
<dbReference type="OrthoDB" id="7171572at2"/>
<evidence type="ECO:0000313" key="2">
    <source>
        <dbReference type="Proteomes" id="UP000183447"/>
    </source>
</evidence>
<dbReference type="SUPFAM" id="SSF55166">
    <property type="entry name" value="Hedgehog/DD-peptidase"/>
    <property type="match status" value="1"/>
</dbReference>
<name>A0A1K2HSD7_9HYPH</name>
<reference evidence="1 2" key="1">
    <citation type="submission" date="2016-11" db="EMBL/GenBank/DDBJ databases">
        <authorList>
            <person name="Jaros S."/>
            <person name="Januszkiewicz K."/>
            <person name="Wedrychowicz H."/>
        </authorList>
    </citation>
    <scope>NUCLEOTIDE SEQUENCE [LARGE SCALE GENOMIC DNA]</scope>
    <source>
        <strain evidence="1 2">ATCC 23634</strain>
    </source>
</reference>
<dbReference type="AlphaFoldDB" id="A0A1K2HSD7"/>
<proteinExistence type="predicted"/>
<evidence type="ECO:0008006" key="3">
    <source>
        <dbReference type="Google" id="ProtNLM"/>
    </source>
</evidence>